<organism evidence="3 4">
    <name type="scientific">Chryseolinea lacunae</name>
    <dbReference type="NCBI Taxonomy" id="2801331"/>
    <lineage>
        <taxon>Bacteria</taxon>
        <taxon>Pseudomonadati</taxon>
        <taxon>Bacteroidota</taxon>
        <taxon>Cytophagia</taxon>
        <taxon>Cytophagales</taxon>
        <taxon>Fulvivirgaceae</taxon>
        <taxon>Chryseolinea</taxon>
    </lineage>
</organism>
<sequence>MARSQESFNKKELEKRRVQKRKEKEQRKEERKSEPKSDSSWENMVAYVDENGNITDTPPDPTRKKVINTLDIVTGSRNTGSVVSAKTRKGKVMFFNTSKGFGFIKDTETGESIFVPSKSLMNPIKDNDMVTFETEQGPKGLNAVKVKSLK</sequence>
<keyword evidence="4" id="KW-1185">Reference proteome</keyword>
<dbReference type="InterPro" id="IPR002059">
    <property type="entry name" value="CSP_DNA-bd"/>
</dbReference>
<dbReference type="EMBL" id="JAERRB010000001">
    <property type="protein sequence ID" value="MBL0740472.1"/>
    <property type="molecule type" value="Genomic_DNA"/>
</dbReference>
<proteinExistence type="predicted"/>
<evidence type="ECO:0000256" key="1">
    <source>
        <dbReference type="SAM" id="MobiDB-lite"/>
    </source>
</evidence>
<feature type="region of interest" description="Disordered" evidence="1">
    <location>
        <begin position="1"/>
        <end position="42"/>
    </location>
</feature>
<gene>
    <name evidence="3" type="ORF">JI741_04545</name>
</gene>
<dbReference type="RefSeq" id="WP_202007803.1">
    <property type="nucleotide sequence ID" value="NZ_JAERRB010000001.1"/>
</dbReference>
<dbReference type="SUPFAM" id="SSF50249">
    <property type="entry name" value="Nucleic acid-binding proteins"/>
    <property type="match status" value="1"/>
</dbReference>
<dbReference type="PROSITE" id="PS51857">
    <property type="entry name" value="CSD_2"/>
    <property type="match status" value="1"/>
</dbReference>
<feature type="compositionally biased region" description="Basic and acidic residues" evidence="1">
    <location>
        <begin position="8"/>
        <end position="39"/>
    </location>
</feature>
<dbReference type="CDD" id="cd04458">
    <property type="entry name" value="CSP_CDS"/>
    <property type="match status" value="1"/>
</dbReference>
<evidence type="ECO:0000313" key="3">
    <source>
        <dbReference type="EMBL" id="MBL0740472.1"/>
    </source>
</evidence>
<evidence type="ECO:0000313" key="4">
    <source>
        <dbReference type="Proteomes" id="UP000613030"/>
    </source>
</evidence>
<comment type="caution">
    <text evidence="3">The sequence shown here is derived from an EMBL/GenBank/DDBJ whole genome shotgun (WGS) entry which is preliminary data.</text>
</comment>
<dbReference type="Gene3D" id="2.40.50.140">
    <property type="entry name" value="Nucleic acid-binding proteins"/>
    <property type="match status" value="1"/>
</dbReference>
<reference evidence="3 4" key="1">
    <citation type="submission" date="2021-01" db="EMBL/GenBank/DDBJ databases">
        <title>Chryseolinea sp. Jin1 Genome sequencing and assembly.</title>
        <authorList>
            <person name="Kim I."/>
        </authorList>
    </citation>
    <scope>NUCLEOTIDE SEQUENCE [LARGE SCALE GENOMIC DNA]</scope>
    <source>
        <strain evidence="3 4">Jin1</strain>
    </source>
</reference>
<dbReference type="PRINTS" id="PR00050">
    <property type="entry name" value="COLDSHOCK"/>
</dbReference>
<feature type="domain" description="CSD" evidence="2">
    <location>
        <begin position="87"/>
        <end position="148"/>
    </location>
</feature>
<dbReference type="SMART" id="SM00357">
    <property type="entry name" value="CSP"/>
    <property type="match status" value="1"/>
</dbReference>
<protein>
    <submittedName>
        <fullName evidence="3">Cold shock domain-containing protein</fullName>
    </submittedName>
</protein>
<dbReference type="InterPro" id="IPR012340">
    <property type="entry name" value="NA-bd_OB-fold"/>
</dbReference>
<accession>A0ABS1KMJ6</accession>
<dbReference type="Proteomes" id="UP000613030">
    <property type="component" value="Unassembled WGS sequence"/>
</dbReference>
<name>A0ABS1KMJ6_9BACT</name>
<evidence type="ECO:0000259" key="2">
    <source>
        <dbReference type="PROSITE" id="PS51857"/>
    </source>
</evidence>
<dbReference type="InterPro" id="IPR011129">
    <property type="entry name" value="CSD"/>
</dbReference>
<dbReference type="Pfam" id="PF00313">
    <property type="entry name" value="CSD"/>
    <property type="match status" value="1"/>
</dbReference>